<dbReference type="SUPFAM" id="SSF141868">
    <property type="entry name" value="EAL domain-like"/>
    <property type="match status" value="1"/>
</dbReference>
<evidence type="ECO:0000313" key="2">
    <source>
        <dbReference type="EMBL" id="OWF33230.1"/>
    </source>
</evidence>
<accession>A0A210P9S3</accession>
<gene>
    <name evidence="2" type="ORF">LKACC12383_01297</name>
</gene>
<dbReference type="EMBL" id="MXAL01000005">
    <property type="protein sequence ID" value="OWF33230.1"/>
    <property type="molecule type" value="Genomic_DNA"/>
</dbReference>
<evidence type="ECO:0000313" key="3">
    <source>
        <dbReference type="Proteomes" id="UP000196649"/>
    </source>
</evidence>
<proteinExistence type="predicted"/>
<dbReference type="PROSITE" id="PS50883">
    <property type="entry name" value="EAL"/>
    <property type="match status" value="1"/>
</dbReference>
<dbReference type="InterPro" id="IPR035919">
    <property type="entry name" value="EAL_sf"/>
</dbReference>
<dbReference type="InterPro" id="IPR050706">
    <property type="entry name" value="Cyclic-di-GMP_PDE-like"/>
</dbReference>
<feature type="domain" description="EAL" evidence="1">
    <location>
        <begin position="1"/>
        <end position="169"/>
    </location>
</feature>
<dbReference type="Pfam" id="PF00563">
    <property type="entry name" value="EAL"/>
    <property type="match status" value="1"/>
</dbReference>
<dbReference type="AlphaFoldDB" id="A0A210P9S3"/>
<protein>
    <recommendedName>
        <fullName evidence="1">EAL domain-containing protein</fullName>
    </recommendedName>
</protein>
<dbReference type="PANTHER" id="PTHR33121">
    <property type="entry name" value="CYCLIC DI-GMP PHOSPHODIESTERASE PDEF"/>
    <property type="match status" value="1"/>
</dbReference>
<name>A0A210P9S3_9LACO</name>
<organism evidence="2 3">
    <name type="scientific">Companilactobacillus kimchii</name>
    <dbReference type="NCBI Taxonomy" id="2801452"/>
    <lineage>
        <taxon>Bacteria</taxon>
        <taxon>Bacillati</taxon>
        <taxon>Bacillota</taxon>
        <taxon>Bacilli</taxon>
        <taxon>Lactobacillales</taxon>
        <taxon>Lactobacillaceae</taxon>
        <taxon>Companilactobacillus</taxon>
    </lineage>
</organism>
<dbReference type="Gene3D" id="3.20.20.450">
    <property type="entry name" value="EAL domain"/>
    <property type="match status" value="1"/>
</dbReference>
<evidence type="ECO:0000259" key="1">
    <source>
        <dbReference type="PROSITE" id="PS50883"/>
    </source>
</evidence>
<reference evidence="2 3" key="1">
    <citation type="submission" date="2017-03" db="EMBL/GenBank/DDBJ databases">
        <title>Genome sequence of Lactobacillus kimchii KACC 12383.</title>
        <authorList>
            <person name="Chun J."/>
        </authorList>
    </citation>
    <scope>NUCLEOTIDE SEQUENCE [LARGE SCALE GENOMIC DNA]</scope>
    <source>
        <strain evidence="2 3">KACC 12383</strain>
    </source>
</reference>
<dbReference type="GO" id="GO:0071111">
    <property type="term" value="F:cyclic-guanylate-specific phosphodiesterase activity"/>
    <property type="evidence" value="ECO:0007669"/>
    <property type="project" value="InterPro"/>
</dbReference>
<dbReference type="InterPro" id="IPR001633">
    <property type="entry name" value="EAL_dom"/>
</dbReference>
<sequence>MQITLLKEFMSNTEIQNFNLNLTAKQFEDIDVAEALTQFAKSSEGPNKLTIEITDLKDSQTTRRISALYRSADIKIMIDDVGSDNSFELVRGALPYVNGMKFAMQNLRKTNSEKELAERVAFWNQIAQEQNLDFILEGVETETDLLMAKKLGVSRVQGYFFGKPAPNNK</sequence>
<comment type="caution">
    <text evidence="2">The sequence shown here is derived from an EMBL/GenBank/DDBJ whole genome shotgun (WGS) entry which is preliminary data.</text>
</comment>
<dbReference type="Proteomes" id="UP000196649">
    <property type="component" value="Unassembled WGS sequence"/>
</dbReference>
<dbReference type="PANTHER" id="PTHR33121:SF71">
    <property type="entry name" value="OXYGEN SENSOR PROTEIN DOSP"/>
    <property type="match status" value="1"/>
</dbReference>